<dbReference type="SUPFAM" id="SSF51735">
    <property type="entry name" value="NAD(P)-binding Rossmann-fold domains"/>
    <property type="match status" value="1"/>
</dbReference>
<feature type="domain" description="Glutamyl-tRNA reductase N-terminal" evidence="17">
    <location>
        <begin position="6"/>
        <end position="158"/>
    </location>
</feature>
<feature type="binding site" evidence="8 10">
    <location>
        <begin position="116"/>
        <end position="118"/>
    </location>
    <ligand>
        <name>substrate</name>
    </ligand>
</feature>
<comment type="subunit">
    <text evidence="8">Homodimer.</text>
</comment>
<evidence type="ECO:0000256" key="6">
    <source>
        <dbReference type="ARBA" id="ARBA00023244"/>
    </source>
</evidence>
<dbReference type="Gene3D" id="3.30.460.30">
    <property type="entry name" value="Glutamyl-tRNA reductase, N-terminal domain"/>
    <property type="match status" value="1"/>
</dbReference>
<dbReference type="NCBIfam" id="TIGR01035">
    <property type="entry name" value="hemA"/>
    <property type="match status" value="1"/>
</dbReference>
<feature type="domain" description="Quinate/shikimate 5-dehydrogenase/glutamyl-tRNA reductase" evidence="16">
    <location>
        <begin position="173"/>
        <end position="304"/>
    </location>
</feature>
<feature type="binding site" evidence="8 10">
    <location>
        <position position="111"/>
    </location>
    <ligand>
        <name>substrate</name>
    </ligand>
</feature>
<dbReference type="RefSeq" id="WP_116281313.1">
    <property type="nucleotide sequence ID" value="NZ_NBXA01000001.1"/>
</dbReference>
<dbReference type="EC" id="1.2.1.70" evidence="3 8"/>
<dbReference type="InterPro" id="IPR036291">
    <property type="entry name" value="NAD(P)-bd_dom_sf"/>
</dbReference>
<proteinExistence type="inferred from homology"/>
<dbReference type="NCBIfam" id="NF000750">
    <property type="entry name" value="PRK00045.3-4"/>
    <property type="match status" value="1"/>
</dbReference>
<evidence type="ECO:0000256" key="13">
    <source>
        <dbReference type="RuleBase" id="RU000584"/>
    </source>
</evidence>
<comment type="miscellaneous">
    <text evidence="8">During catalysis, the active site Cys acts as a nucleophile attacking the alpha-carbonyl group of tRNA-bound glutamate with the formation of a thioester intermediate between enzyme and glutamate, and the concomitant release of tRNA(Glu). The thioester intermediate is finally reduced by direct hydride transfer from NADPH, to form the product GSA.</text>
</comment>
<feature type="binding site" evidence="8 10">
    <location>
        <begin position="46"/>
        <end position="49"/>
    </location>
    <ligand>
        <name>substrate</name>
    </ligand>
</feature>
<evidence type="ECO:0000313" key="19">
    <source>
        <dbReference type="Proteomes" id="UP000256709"/>
    </source>
</evidence>
<feature type="binding site" evidence="8 11">
    <location>
        <begin position="191"/>
        <end position="196"/>
    </location>
    <ligand>
        <name>NADP(+)</name>
        <dbReference type="ChEBI" id="CHEBI:58349"/>
    </ligand>
</feature>
<dbReference type="GO" id="GO:0008883">
    <property type="term" value="F:glutamyl-tRNA reductase activity"/>
    <property type="evidence" value="ECO:0007669"/>
    <property type="project" value="UniProtKB-UniRule"/>
</dbReference>
<dbReference type="PANTHER" id="PTHR43013">
    <property type="entry name" value="GLUTAMYL-TRNA REDUCTASE"/>
    <property type="match status" value="1"/>
</dbReference>
<evidence type="ECO:0000256" key="14">
    <source>
        <dbReference type="SAM" id="MobiDB-lite"/>
    </source>
</evidence>
<dbReference type="InterPro" id="IPR015895">
    <property type="entry name" value="4pyrrol_synth_GluRdtase_N"/>
</dbReference>
<evidence type="ECO:0000256" key="2">
    <source>
        <dbReference type="ARBA" id="ARBA00005916"/>
    </source>
</evidence>
<comment type="similarity">
    <text evidence="2 8 13">Belongs to the glutamyl-tRNA reductase family.</text>
</comment>
<sequence>MLICLTASHRNASFTLLEKLSIGAPSVAPSLVDDSNFIQGAVVLATCNRFEAYLDVDEPLTAGSALATREVIEAVSRASDVDPADVFEAVSVLSGDAVAEHLFSVSSGLESVVVGEDEIAGQVKRALQTARVEGTTSSALERLFQRASHTSRDVKTKTGVGGAGRSLVRLALDLAESRVTDWSGTRILLVGTGKYARVSLLALQERGATEFSVYSPSGRVAPFAARHGIPQIWADDLVAAIAASDVIVTASQSPVAVLTATHFAAAQAAPDALERRLVIDLGLPRNVDTAVSSVAGVELLDLETISLHAPIDEFASTTSARAMVDEAAAEYSAARVEAEVTPAVVALRSHFFDVLDAEIGRAKGRGDSSPETEAALRHLVGVLLHTPSVRARELARAGEGESFVAALESLFGVKPAAAVTPIVRLGAAARLAASSPSAGASGGAASDSSASDSSEAS</sequence>
<dbReference type="SUPFAM" id="SSF69075">
    <property type="entry name" value="Glutamyl tRNA-reductase dimerization domain"/>
    <property type="match status" value="1"/>
</dbReference>
<dbReference type="Pfam" id="PF05201">
    <property type="entry name" value="GlutR_N"/>
    <property type="match status" value="1"/>
</dbReference>
<dbReference type="PIRSF" id="PIRSF000445">
    <property type="entry name" value="4pyrrol_synth_GluRdtase"/>
    <property type="match status" value="1"/>
</dbReference>
<dbReference type="Proteomes" id="UP000256709">
    <property type="component" value="Unassembled WGS sequence"/>
</dbReference>
<keyword evidence="5 8" id="KW-0560">Oxidoreductase</keyword>
<dbReference type="InterPro" id="IPR018214">
    <property type="entry name" value="GluRdtase_CS"/>
</dbReference>
<dbReference type="InterPro" id="IPR015896">
    <property type="entry name" value="4pyrrol_synth_GluRdtase_dimer"/>
</dbReference>
<dbReference type="EMBL" id="NBXA01000001">
    <property type="protein sequence ID" value="RFA17276.1"/>
    <property type="molecule type" value="Genomic_DNA"/>
</dbReference>
<dbReference type="OrthoDB" id="110209at2"/>
<dbReference type="Gene3D" id="3.40.50.720">
    <property type="entry name" value="NAD(P)-binding Rossmann-like Domain"/>
    <property type="match status" value="1"/>
</dbReference>
<dbReference type="GO" id="GO:0050661">
    <property type="term" value="F:NADP binding"/>
    <property type="evidence" value="ECO:0007669"/>
    <property type="project" value="InterPro"/>
</dbReference>
<dbReference type="UniPathway" id="UPA00251">
    <property type="reaction ID" value="UER00316"/>
</dbReference>
<dbReference type="Pfam" id="PF00745">
    <property type="entry name" value="GlutR_dimer"/>
    <property type="match status" value="1"/>
</dbReference>
<evidence type="ECO:0000256" key="8">
    <source>
        <dbReference type="HAMAP-Rule" id="MF_00087"/>
    </source>
</evidence>
<evidence type="ECO:0000259" key="16">
    <source>
        <dbReference type="Pfam" id="PF01488"/>
    </source>
</evidence>
<dbReference type="HAMAP" id="MF_00087">
    <property type="entry name" value="Glu_tRNA_reductase"/>
    <property type="match status" value="1"/>
</dbReference>
<dbReference type="InterPro" id="IPR036453">
    <property type="entry name" value="GluRdtase_dimer_dom_sf"/>
</dbReference>
<evidence type="ECO:0000256" key="7">
    <source>
        <dbReference type="ARBA" id="ARBA00047464"/>
    </source>
</evidence>
<evidence type="ECO:0000256" key="1">
    <source>
        <dbReference type="ARBA" id="ARBA00005059"/>
    </source>
</evidence>
<evidence type="ECO:0000256" key="4">
    <source>
        <dbReference type="ARBA" id="ARBA00022857"/>
    </source>
</evidence>
<evidence type="ECO:0000256" key="3">
    <source>
        <dbReference type="ARBA" id="ARBA00012970"/>
    </source>
</evidence>
<name>A0A3E0W4X2_9MICO</name>
<feature type="active site" description="Nucleophile" evidence="8 9">
    <location>
        <position position="47"/>
    </location>
</feature>
<reference evidence="18 19" key="1">
    <citation type="submission" date="2017-04" db="EMBL/GenBank/DDBJ databases">
        <title>Comparative genome analysis of Subtercola boreus.</title>
        <authorList>
            <person name="Cho Y.-J."/>
            <person name="Cho A."/>
            <person name="Kim O.-S."/>
            <person name="Lee J.-I."/>
        </authorList>
    </citation>
    <scope>NUCLEOTIDE SEQUENCE [LARGE SCALE GENOMIC DNA]</scope>
    <source>
        <strain evidence="18 19">P27444</strain>
    </source>
</reference>
<dbReference type="InterPro" id="IPR006151">
    <property type="entry name" value="Shikm_DH/Glu-tRNA_Rdtase"/>
</dbReference>
<dbReference type="GO" id="GO:0019353">
    <property type="term" value="P:protoporphyrinogen IX biosynthetic process from glutamate"/>
    <property type="evidence" value="ECO:0007669"/>
    <property type="project" value="TreeGrafter"/>
</dbReference>
<organism evidence="18 19">
    <name type="scientific">Subtercola boreus</name>
    <dbReference type="NCBI Taxonomy" id="120213"/>
    <lineage>
        <taxon>Bacteria</taxon>
        <taxon>Bacillati</taxon>
        <taxon>Actinomycetota</taxon>
        <taxon>Actinomycetes</taxon>
        <taxon>Micrococcales</taxon>
        <taxon>Microbacteriaceae</taxon>
        <taxon>Subtercola</taxon>
    </lineage>
</organism>
<dbReference type="PROSITE" id="PS00747">
    <property type="entry name" value="GLUTR"/>
    <property type="match status" value="1"/>
</dbReference>
<feature type="domain" description="Tetrapyrrole biosynthesis glutamyl-tRNA reductase dimerisation" evidence="15">
    <location>
        <begin position="320"/>
        <end position="412"/>
    </location>
</feature>
<evidence type="ECO:0000256" key="10">
    <source>
        <dbReference type="PIRSR" id="PIRSR000445-2"/>
    </source>
</evidence>
<comment type="domain">
    <text evidence="8">Possesses an unusual extended V-shaped dimeric structure with each monomer consisting of three distinct domains arranged along a curved 'spinal' alpha-helix. The N-terminal catalytic domain specifically recognizes the glutamate moiety of the substrate. The second domain is the NADPH-binding domain, and the third C-terminal domain is responsible for dimerization.</text>
</comment>
<evidence type="ECO:0000256" key="5">
    <source>
        <dbReference type="ARBA" id="ARBA00023002"/>
    </source>
</evidence>
<dbReference type="AlphaFoldDB" id="A0A3E0W4X2"/>
<dbReference type="SUPFAM" id="SSF69742">
    <property type="entry name" value="Glutamyl tRNA-reductase catalytic, N-terminal domain"/>
    <property type="match status" value="1"/>
</dbReference>
<protein>
    <recommendedName>
        <fullName evidence="3 8">Glutamyl-tRNA reductase</fullName>
        <shortName evidence="8">GluTR</shortName>
        <ecNumber evidence="3 8">1.2.1.70</ecNumber>
    </recommendedName>
</protein>
<dbReference type="PANTHER" id="PTHR43013:SF1">
    <property type="entry name" value="GLUTAMYL-TRNA REDUCTASE"/>
    <property type="match status" value="1"/>
</dbReference>
<feature type="site" description="Important for activity" evidence="8 12">
    <location>
        <position position="101"/>
    </location>
</feature>
<comment type="function">
    <text evidence="8">Catalyzes the NADPH-dependent reduction of glutamyl-tRNA(Glu) to glutamate 1-semialdehyde (GSA).</text>
</comment>
<comment type="caution">
    <text evidence="18">The sequence shown here is derived from an EMBL/GenBank/DDBJ whole genome shotgun (WGS) entry which is preliminary data.</text>
</comment>
<evidence type="ECO:0000256" key="9">
    <source>
        <dbReference type="PIRSR" id="PIRSR000445-1"/>
    </source>
</evidence>
<accession>A0A3E0W4X2</accession>
<evidence type="ECO:0000259" key="17">
    <source>
        <dbReference type="Pfam" id="PF05201"/>
    </source>
</evidence>
<gene>
    <name evidence="8" type="primary">hemA</name>
    <name evidence="18" type="ORF">B7R21_00620</name>
</gene>
<feature type="region of interest" description="Disordered" evidence="14">
    <location>
        <begin position="434"/>
        <end position="457"/>
    </location>
</feature>
<dbReference type="InterPro" id="IPR036343">
    <property type="entry name" value="GluRdtase_N_sf"/>
</dbReference>
<evidence type="ECO:0000313" key="18">
    <source>
        <dbReference type="EMBL" id="RFA17276.1"/>
    </source>
</evidence>
<dbReference type="Pfam" id="PF01488">
    <property type="entry name" value="Shikimate_DH"/>
    <property type="match status" value="1"/>
</dbReference>
<dbReference type="InterPro" id="IPR000343">
    <property type="entry name" value="4pyrrol_synth_GluRdtase"/>
</dbReference>
<evidence type="ECO:0000256" key="11">
    <source>
        <dbReference type="PIRSR" id="PIRSR000445-3"/>
    </source>
</evidence>
<evidence type="ECO:0000259" key="15">
    <source>
        <dbReference type="Pfam" id="PF00745"/>
    </source>
</evidence>
<comment type="pathway">
    <text evidence="1 8 13">Porphyrin-containing compound metabolism; protoporphyrin-IX biosynthesis; 5-aminolevulinate from L-glutamyl-tRNA(Glu): step 1/2.</text>
</comment>
<keyword evidence="4 8" id="KW-0521">NADP</keyword>
<evidence type="ECO:0000256" key="12">
    <source>
        <dbReference type="PIRSR" id="PIRSR000445-4"/>
    </source>
</evidence>
<comment type="catalytic activity">
    <reaction evidence="7 8 13">
        <text>(S)-4-amino-5-oxopentanoate + tRNA(Glu) + NADP(+) = L-glutamyl-tRNA(Glu) + NADPH + H(+)</text>
        <dbReference type="Rhea" id="RHEA:12344"/>
        <dbReference type="Rhea" id="RHEA-COMP:9663"/>
        <dbReference type="Rhea" id="RHEA-COMP:9680"/>
        <dbReference type="ChEBI" id="CHEBI:15378"/>
        <dbReference type="ChEBI" id="CHEBI:57501"/>
        <dbReference type="ChEBI" id="CHEBI:57783"/>
        <dbReference type="ChEBI" id="CHEBI:58349"/>
        <dbReference type="ChEBI" id="CHEBI:78442"/>
        <dbReference type="ChEBI" id="CHEBI:78520"/>
        <dbReference type="EC" id="1.2.1.70"/>
    </reaction>
</comment>
<feature type="binding site" evidence="8 10">
    <location>
        <position position="122"/>
    </location>
    <ligand>
        <name>substrate</name>
    </ligand>
</feature>
<keyword evidence="6 8" id="KW-0627">Porphyrin biosynthesis</keyword>